<reference evidence="1" key="1">
    <citation type="journal article" date="2020" name="Stud. Mycol.">
        <title>101 Dothideomycetes genomes: a test case for predicting lifestyles and emergence of pathogens.</title>
        <authorList>
            <person name="Haridas S."/>
            <person name="Albert R."/>
            <person name="Binder M."/>
            <person name="Bloem J."/>
            <person name="Labutti K."/>
            <person name="Salamov A."/>
            <person name="Andreopoulos B."/>
            <person name="Baker S."/>
            <person name="Barry K."/>
            <person name="Bills G."/>
            <person name="Bluhm B."/>
            <person name="Cannon C."/>
            <person name="Castanera R."/>
            <person name="Culley D."/>
            <person name="Daum C."/>
            <person name="Ezra D."/>
            <person name="Gonzalez J."/>
            <person name="Henrissat B."/>
            <person name="Kuo A."/>
            <person name="Liang C."/>
            <person name="Lipzen A."/>
            <person name="Lutzoni F."/>
            <person name="Magnuson J."/>
            <person name="Mondo S."/>
            <person name="Nolan M."/>
            <person name="Ohm R."/>
            <person name="Pangilinan J."/>
            <person name="Park H.-J."/>
            <person name="Ramirez L."/>
            <person name="Alfaro M."/>
            <person name="Sun H."/>
            <person name="Tritt A."/>
            <person name="Yoshinaga Y."/>
            <person name="Zwiers L.-H."/>
            <person name="Turgeon B."/>
            <person name="Goodwin S."/>
            <person name="Spatafora J."/>
            <person name="Crous P."/>
            <person name="Grigoriev I."/>
        </authorList>
    </citation>
    <scope>NUCLEOTIDE SEQUENCE</scope>
    <source>
        <strain evidence="1">CBS 379.55</strain>
    </source>
</reference>
<dbReference type="RefSeq" id="XP_033652712.1">
    <property type="nucleotide sequence ID" value="XM_033799825.1"/>
</dbReference>
<dbReference type="EMBL" id="ML986498">
    <property type="protein sequence ID" value="KAF2275173.1"/>
    <property type="molecule type" value="Genomic_DNA"/>
</dbReference>
<sequence length="170" mass="19322">MTASLSKLGIQGRRMSAPIWDMIAATHRPRSEDDIRGVRQRTCSNVNGAESVCMSTPDPTVSPTPWLQRSIQYPQFSQITCTAQRLVRRVDKQESIPMCAATGCLTQKSDDIPKERHCHGLHSHGRHSHGLLFQSAYPTGVFCFWFTVHCAINHWPTWTLIWKRIRPNVV</sequence>
<gene>
    <name evidence="1" type="ORF">EI97DRAFT_443418</name>
</gene>
<name>A0A6A6JGC5_WESOR</name>
<organism evidence="1 2">
    <name type="scientific">Westerdykella ornata</name>
    <dbReference type="NCBI Taxonomy" id="318751"/>
    <lineage>
        <taxon>Eukaryota</taxon>
        <taxon>Fungi</taxon>
        <taxon>Dikarya</taxon>
        <taxon>Ascomycota</taxon>
        <taxon>Pezizomycotina</taxon>
        <taxon>Dothideomycetes</taxon>
        <taxon>Pleosporomycetidae</taxon>
        <taxon>Pleosporales</taxon>
        <taxon>Sporormiaceae</taxon>
        <taxon>Westerdykella</taxon>
    </lineage>
</organism>
<protein>
    <submittedName>
        <fullName evidence="1">Uncharacterized protein</fullName>
    </submittedName>
</protein>
<evidence type="ECO:0000313" key="2">
    <source>
        <dbReference type="Proteomes" id="UP000800097"/>
    </source>
</evidence>
<dbReference type="AlphaFoldDB" id="A0A6A6JGC5"/>
<proteinExistence type="predicted"/>
<dbReference type="Proteomes" id="UP000800097">
    <property type="component" value="Unassembled WGS sequence"/>
</dbReference>
<keyword evidence="2" id="KW-1185">Reference proteome</keyword>
<evidence type="ECO:0000313" key="1">
    <source>
        <dbReference type="EMBL" id="KAF2275173.1"/>
    </source>
</evidence>
<dbReference type="GeneID" id="54553000"/>
<accession>A0A6A6JGC5</accession>